<keyword evidence="4" id="KW-1185">Reference proteome</keyword>
<dbReference type="OrthoDB" id="9894203at2759"/>
<evidence type="ECO:0000259" key="2">
    <source>
        <dbReference type="Pfam" id="PF15037"/>
    </source>
</evidence>
<dbReference type="InterPro" id="IPR039465">
    <property type="entry name" value="IL-17_rcpt-like"/>
</dbReference>
<dbReference type="EMBL" id="AZIM01004684">
    <property type="protein sequence ID" value="ETE60422.1"/>
    <property type="molecule type" value="Genomic_DNA"/>
</dbReference>
<name>V8NFT0_OPHHA</name>
<dbReference type="InterPro" id="IPR027841">
    <property type="entry name" value="IL-17_rcpt_C/E_N"/>
</dbReference>
<evidence type="ECO:0000313" key="3">
    <source>
        <dbReference type="EMBL" id="ETE60422.1"/>
    </source>
</evidence>
<feature type="domain" description="Interleukin-17 receptor C/E N-terminal" evidence="2">
    <location>
        <begin position="70"/>
        <end position="193"/>
    </location>
</feature>
<dbReference type="Proteomes" id="UP000018936">
    <property type="component" value="Unassembled WGS sequence"/>
</dbReference>
<keyword evidence="1" id="KW-0732">Signal</keyword>
<comment type="caution">
    <text evidence="3">The sequence shown here is derived from an EMBL/GenBank/DDBJ whole genome shotgun (WGS) entry which is preliminary data.</text>
</comment>
<feature type="non-terminal residue" evidence="3">
    <location>
        <position position="262"/>
    </location>
</feature>
<proteinExistence type="predicted"/>
<dbReference type="GO" id="GO:0030368">
    <property type="term" value="F:interleukin-17 receptor activity"/>
    <property type="evidence" value="ECO:0007669"/>
    <property type="project" value="InterPro"/>
</dbReference>
<keyword evidence="3" id="KW-0675">Receptor</keyword>
<dbReference type="Pfam" id="PF15037">
    <property type="entry name" value="IL17_R_N"/>
    <property type="match status" value="1"/>
</dbReference>
<dbReference type="PANTHER" id="PTHR15583">
    <property type="entry name" value="INTERLEUKIN-17 RECEPTOR"/>
    <property type="match status" value="1"/>
</dbReference>
<sequence length="262" mass="29559">MQFDSFQVASGEQVHVSVKTIPPRKLNLSQSYTVTNNQPGPEFQYRWVPASRAIEVSAPKAITARLCHQLAMECTELHQSFHQQVLVSKHRPAVLHYEFLLPCLCIEASHNHKDSFRKKVCPFQDQPEAYAADLWSSAHFHDFSSSDKTEMAILLSGRCIFHPTVSLCWKENSVPEATCQDISNSTVPEAKQSSMPFEFEDTDRLTIPIAVNATWNVSLHVKFLQLHLNFRSRTAASFSSSLCQPVSSSQCQPEPPVYTITH</sequence>
<reference evidence="3 4" key="1">
    <citation type="journal article" date="2013" name="Proc. Natl. Acad. Sci. U.S.A.">
        <title>The king cobra genome reveals dynamic gene evolution and adaptation in the snake venom system.</title>
        <authorList>
            <person name="Vonk F.J."/>
            <person name="Casewell N.R."/>
            <person name="Henkel C.V."/>
            <person name="Heimberg A.M."/>
            <person name="Jansen H.J."/>
            <person name="McCleary R.J."/>
            <person name="Kerkkamp H.M."/>
            <person name="Vos R.A."/>
            <person name="Guerreiro I."/>
            <person name="Calvete J.J."/>
            <person name="Wuster W."/>
            <person name="Woods A.E."/>
            <person name="Logan J.M."/>
            <person name="Harrison R.A."/>
            <person name="Castoe T.A."/>
            <person name="de Koning A.P."/>
            <person name="Pollock D.D."/>
            <person name="Yandell M."/>
            <person name="Calderon D."/>
            <person name="Renjifo C."/>
            <person name="Currier R.B."/>
            <person name="Salgado D."/>
            <person name="Pla D."/>
            <person name="Sanz L."/>
            <person name="Hyder A.S."/>
            <person name="Ribeiro J.M."/>
            <person name="Arntzen J.W."/>
            <person name="van den Thillart G.E."/>
            <person name="Boetzer M."/>
            <person name="Pirovano W."/>
            <person name="Dirks R.P."/>
            <person name="Spaink H.P."/>
            <person name="Duboule D."/>
            <person name="McGlinn E."/>
            <person name="Kini R.M."/>
            <person name="Richardson M.K."/>
        </authorList>
    </citation>
    <scope>NUCLEOTIDE SEQUENCE</scope>
    <source>
        <tissue evidence="3">Blood</tissue>
    </source>
</reference>
<dbReference type="PANTHER" id="PTHR15583:SF5">
    <property type="entry name" value="INTERLEUKIN-17 RECEPTOR E"/>
    <property type="match status" value="1"/>
</dbReference>
<dbReference type="AlphaFoldDB" id="V8NFT0"/>
<accession>V8NFT0</accession>
<evidence type="ECO:0000256" key="1">
    <source>
        <dbReference type="ARBA" id="ARBA00022729"/>
    </source>
</evidence>
<gene>
    <name evidence="3" type="primary">Il17re</name>
    <name evidence="3" type="ORF">L345_13836</name>
</gene>
<organism evidence="3 4">
    <name type="scientific">Ophiophagus hannah</name>
    <name type="common">King cobra</name>
    <name type="synonym">Naja hannah</name>
    <dbReference type="NCBI Taxonomy" id="8665"/>
    <lineage>
        <taxon>Eukaryota</taxon>
        <taxon>Metazoa</taxon>
        <taxon>Chordata</taxon>
        <taxon>Craniata</taxon>
        <taxon>Vertebrata</taxon>
        <taxon>Euteleostomi</taxon>
        <taxon>Lepidosauria</taxon>
        <taxon>Squamata</taxon>
        <taxon>Bifurcata</taxon>
        <taxon>Unidentata</taxon>
        <taxon>Episquamata</taxon>
        <taxon>Toxicofera</taxon>
        <taxon>Serpentes</taxon>
        <taxon>Colubroidea</taxon>
        <taxon>Elapidae</taxon>
        <taxon>Elapinae</taxon>
        <taxon>Ophiophagus</taxon>
    </lineage>
</organism>
<protein>
    <submittedName>
        <fullName evidence="3">Interleukin-17 receptor E</fullName>
    </submittedName>
</protein>
<evidence type="ECO:0000313" key="4">
    <source>
        <dbReference type="Proteomes" id="UP000018936"/>
    </source>
</evidence>